<feature type="transmembrane region" description="Helical" evidence="1">
    <location>
        <begin position="15"/>
        <end position="41"/>
    </location>
</feature>
<keyword evidence="3" id="KW-1185">Reference proteome</keyword>
<keyword evidence="1" id="KW-1133">Transmembrane helix</keyword>
<dbReference type="OrthoDB" id="6473127at2759"/>
<gene>
    <name evidence="2" type="ORF">AVEN_219502_1</name>
</gene>
<evidence type="ECO:0000313" key="3">
    <source>
        <dbReference type="Proteomes" id="UP000499080"/>
    </source>
</evidence>
<comment type="caution">
    <text evidence="2">The sequence shown here is derived from an EMBL/GenBank/DDBJ whole genome shotgun (WGS) entry which is preliminary data.</text>
</comment>
<protein>
    <submittedName>
        <fullName evidence="2">Uncharacterized protein</fullName>
    </submittedName>
</protein>
<evidence type="ECO:0000313" key="2">
    <source>
        <dbReference type="EMBL" id="GBL93387.1"/>
    </source>
</evidence>
<reference evidence="2 3" key="1">
    <citation type="journal article" date="2019" name="Sci. Rep.">
        <title>Orb-weaving spider Araneus ventricosus genome elucidates the spidroin gene catalogue.</title>
        <authorList>
            <person name="Kono N."/>
            <person name="Nakamura H."/>
            <person name="Ohtoshi R."/>
            <person name="Moran D.A.P."/>
            <person name="Shinohara A."/>
            <person name="Yoshida Y."/>
            <person name="Fujiwara M."/>
            <person name="Mori M."/>
            <person name="Tomita M."/>
            <person name="Arakawa K."/>
        </authorList>
    </citation>
    <scope>NUCLEOTIDE SEQUENCE [LARGE SCALE GENOMIC DNA]</scope>
</reference>
<dbReference type="Proteomes" id="UP000499080">
    <property type="component" value="Unassembled WGS sequence"/>
</dbReference>
<organism evidence="2 3">
    <name type="scientific">Araneus ventricosus</name>
    <name type="common">Orbweaver spider</name>
    <name type="synonym">Epeira ventricosa</name>
    <dbReference type="NCBI Taxonomy" id="182803"/>
    <lineage>
        <taxon>Eukaryota</taxon>
        <taxon>Metazoa</taxon>
        <taxon>Ecdysozoa</taxon>
        <taxon>Arthropoda</taxon>
        <taxon>Chelicerata</taxon>
        <taxon>Arachnida</taxon>
        <taxon>Araneae</taxon>
        <taxon>Araneomorphae</taxon>
        <taxon>Entelegynae</taxon>
        <taxon>Araneoidea</taxon>
        <taxon>Araneidae</taxon>
        <taxon>Araneus</taxon>
    </lineage>
</organism>
<accession>A0A4Y2BNW7</accession>
<sequence>MFKSKAFAVLAMLPWMWGLLQILVLENFYSMIYMIPYILLIKNSNKDPDRMKTTDTSVDFTLVARKDASTSTEESFSSNNKTSNKTIELNTDNSQSAFLTSNPFLEMTENLGECGYGLNPSDTEAMRHPYQLGNPFLDINESSAALNNEESHRPLLPINPFLQDSVNNPFIDSSFQFPAVFKDQFSNLPLSPRDSDAYCKEWVEKHRKGFIKTLRSFSLH</sequence>
<dbReference type="EMBL" id="BGPR01000093">
    <property type="protein sequence ID" value="GBL93387.1"/>
    <property type="molecule type" value="Genomic_DNA"/>
</dbReference>
<dbReference type="AlphaFoldDB" id="A0A4Y2BNW7"/>
<evidence type="ECO:0000256" key="1">
    <source>
        <dbReference type="SAM" id="Phobius"/>
    </source>
</evidence>
<name>A0A4Y2BNW7_ARAVE</name>
<proteinExistence type="predicted"/>
<keyword evidence="1" id="KW-0472">Membrane</keyword>
<keyword evidence="1" id="KW-0812">Transmembrane</keyword>